<evidence type="ECO:0000313" key="2">
    <source>
        <dbReference type="Proteomes" id="UP001153269"/>
    </source>
</evidence>
<proteinExistence type="predicted"/>
<comment type="caution">
    <text evidence="1">The sequence shown here is derived from an EMBL/GenBank/DDBJ whole genome shotgun (WGS) entry which is preliminary data.</text>
</comment>
<dbReference type="EMBL" id="CADEAL010000569">
    <property type="protein sequence ID" value="CAB1422234.1"/>
    <property type="molecule type" value="Genomic_DNA"/>
</dbReference>
<organism evidence="1 2">
    <name type="scientific">Pleuronectes platessa</name>
    <name type="common">European plaice</name>
    <dbReference type="NCBI Taxonomy" id="8262"/>
    <lineage>
        <taxon>Eukaryota</taxon>
        <taxon>Metazoa</taxon>
        <taxon>Chordata</taxon>
        <taxon>Craniata</taxon>
        <taxon>Vertebrata</taxon>
        <taxon>Euteleostomi</taxon>
        <taxon>Actinopterygii</taxon>
        <taxon>Neopterygii</taxon>
        <taxon>Teleostei</taxon>
        <taxon>Neoteleostei</taxon>
        <taxon>Acanthomorphata</taxon>
        <taxon>Carangaria</taxon>
        <taxon>Pleuronectiformes</taxon>
        <taxon>Pleuronectoidei</taxon>
        <taxon>Pleuronectidae</taxon>
        <taxon>Pleuronectes</taxon>
    </lineage>
</organism>
<name>A0A9N7U1V3_PLEPL</name>
<reference evidence="1" key="1">
    <citation type="submission" date="2020-03" db="EMBL/GenBank/DDBJ databases">
        <authorList>
            <person name="Weist P."/>
        </authorList>
    </citation>
    <scope>NUCLEOTIDE SEQUENCE</scope>
</reference>
<gene>
    <name evidence="1" type="ORF">PLEPLA_LOCUS10123</name>
</gene>
<accession>A0A9N7U1V3</accession>
<dbReference type="Proteomes" id="UP001153269">
    <property type="component" value="Unassembled WGS sequence"/>
</dbReference>
<sequence>MLPGLQPTTTETSSPCSRIITAGQLVPVQTGSLYLTPFREITLFAENLETSLRLFVDKHLQQEHEAVAQEALTRGSAVRSQSSLIPFTIVSLGQKAFTVGARAASWLADGQEARAQQQQQLSAPQTQTKALRSQTHIHSLYTNTLMEKHLPRHPGKFSCTVRHLLGEGAERGRETERGREMERR</sequence>
<dbReference type="AlphaFoldDB" id="A0A9N7U1V3"/>
<evidence type="ECO:0000313" key="1">
    <source>
        <dbReference type="EMBL" id="CAB1422234.1"/>
    </source>
</evidence>
<keyword evidence="2" id="KW-1185">Reference proteome</keyword>
<protein>
    <submittedName>
        <fullName evidence="1">Uncharacterized protein</fullName>
    </submittedName>
</protein>